<dbReference type="InterPro" id="IPR050640">
    <property type="entry name" value="Bact_2-comp_sensor_kinase"/>
</dbReference>
<dbReference type="InterPro" id="IPR036890">
    <property type="entry name" value="HATPase_C_sf"/>
</dbReference>
<dbReference type="PROSITE" id="PS50109">
    <property type="entry name" value="HIS_KIN"/>
    <property type="match status" value="1"/>
</dbReference>
<dbReference type="EMBL" id="CP135996">
    <property type="protein sequence ID" value="WOC32668.1"/>
    <property type="molecule type" value="Genomic_DNA"/>
</dbReference>
<dbReference type="PANTHER" id="PTHR34220">
    <property type="entry name" value="SENSOR HISTIDINE KINASE YPDA"/>
    <property type="match status" value="1"/>
</dbReference>
<keyword evidence="3" id="KW-1133">Transmembrane helix</keyword>
<name>A0AA97H1Q4_9FIRM</name>
<dbReference type="Pfam" id="PF06580">
    <property type="entry name" value="His_kinase"/>
    <property type="match status" value="1"/>
</dbReference>
<organism evidence="5 6">
    <name type="scientific">Caproicibacterium argilliputei</name>
    <dbReference type="NCBI Taxonomy" id="3030016"/>
    <lineage>
        <taxon>Bacteria</taxon>
        <taxon>Bacillati</taxon>
        <taxon>Bacillota</taxon>
        <taxon>Clostridia</taxon>
        <taxon>Eubacteriales</taxon>
        <taxon>Oscillospiraceae</taxon>
        <taxon>Caproicibacterium</taxon>
    </lineage>
</organism>
<evidence type="ECO:0000256" key="2">
    <source>
        <dbReference type="ARBA" id="ARBA00023012"/>
    </source>
</evidence>
<protein>
    <submittedName>
        <fullName evidence="5">Sensor histidine kinase</fullName>
        <ecNumber evidence="5">2.7.13.3</ecNumber>
    </submittedName>
</protein>
<reference evidence="5" key="1">
    <citation type="submission" date="2023-09" db="EMBL/GenBank/DDBJ databases">
        <authorList>
            <person name="Zeng C."/>
        </authorList>
    </citation>
    <scope>NUCLEOTIDE SEQUENCE</scope>
    <source>
        <strain evidence="5">ZCY20-5</strain>
    </source>
</reference>
<evidence type="ECO:0000313" key="5">
    <source>
        <dbReference type="EMBL" id="WOC32668.1"/>
    </source>
</evidence>
<dbReference type="PANTHER" id="PTHR34220:SF7">
    <property type="entry name" value="SENSOR HISTIDINE KINASE YPDA"/>
    <property type="match status" value="1"/>
</dbReference>
<feature type="domain" description="Histidine kinase" evidence="4">
    <location>
        <begin position="490"/>
        <end position="596"/>
    </location>
</feature>
<feature type="transmembrane region" description="Helical" evidence="3">
    <location>
        <begin position="21"/>
        <end position="43"/>
    </location>
</feature>
<dbReference type="InterPro" id="IPR003594">
    <property type="entry name" value="HATPase_dom"/>
</dbReference>
<keyword evidence="1 5" id="KW-0418">Kinase</keyword>
<keyword evidence="3" id="KW-0472">Membrane</keyword>
<proteinExistence type="predicted"/>
<evidence type="ECO:0000313" key="6">
    <source>
        <dbReference type="Proteomes" id="UP001300604"/>
    </source>
</evidence>
<dbReference type="EC" id="2.7.13.3" evidence="5"/>
<dbReference type="SUPFAM" id="SSF55874">
    <property type="entry name" value="ATPase domain of HSP90 chaperone/DNA topoisomerase II/histidine kinase"/>
    <property type="match status" value="1"/>
</dbReference>
<dbReference type="SMART" id="SM00387">
    <property type="entry name" value="HATPase_c"/>
    <property type="match status" value="1"/>
</dbReference>
<keyword evidence="5" id="KW-0808">Transferase</keyword>
<accession>A0AA97H1Q4</accession>
<keyword evidence="6" id="KW-1185">Reference proteome</keyword>
<keyword evidence="3" id="KW-0812">Transmembrane</keyword>
<reference evidence="5" key="2">
    <citation type="submission" date="2024-06" db="EMBL/GenBank/DDBJ databases">
        <title>Caproicibacterium argilliputei sp. nov, a novel caproic acid producing anaerobic bacterium isolated from pit mud.</title>
        <authorList>
            <person name="Xia S."/>
        </authorList>
    </citation>
    <scope>NUCLEOTIDE SEQUENCE</scope>
    <source>
        <strain evidence="5">ZCY20-5</strain>
    </source>
</reference>
<gene>
    <name evidence="5" type="ORF">PXC00_02000</name>
</gene>
<feature type="transmembrane region" description="Helical" evidence="3">
    <location>
        <begin position="295"/>
        <end position="315"/>
    </location>
</feature>
<dbReference type="InterPro" id="IPR005467">
    <property type="entry name" value="His_kinase_dom"/>
</dbReference>
<evidence type="ECO:0000259" key="4">
    <source>
        <dbReference type="PROSITE" id="PS50109"/>
    </source>
</evidence>
<dbReference type="GO" id="GO:0000155">
    <property type="term" value="F:phosphorelay sensor kinase activity"/>
    <property type="evidence" value="ECO:0007669"/>
    <property type="project" value="InterPro"/>
</dbReference>
<evidence type="ECO:0000256" key="3">
    <source>
        <dbReference type="SAM" id="Phobius"/>
    </source>
</evidence>
<sequence>MFNPNRLLQIFHQTKVRKQLSAVYLTAVLIPVLVIAVVILTSFQSVMDQQYRSLAESDNQRVKSILFNATTNLYNLSDNIVNDSQLPALLQTRYASTADAVSACNNSPTFQTLLRNETSVSAVMVYSQNTSLGNSQYITQVDDQIRKTDWFQKAAQRPGAFWHTGKRSDRYGNTYWEVTLYRRITLVKTGSFAVLAISMNNNFLANQIENNTLCSMISVNDDPVFYSTWRQMVSHPLPLAVDEQTTYYKATGQQKIEGRTCLYTVNTLLPYNTNDQFHIVSIDSDAIAAMRNVTLTHIFLLGFIIFISWLVFFLFTHNFSARVELLRSAMHRARNNDYNIVDSFHGDDEISQTFSDLKVLVQQVKLKEAEMYQEQIREQKLLNEQQEMEYKLLASQINPHFLYNTLETIRMKALTEGNRGVANAIKLLGKSMRYVLENTGTTSTTLQKELDYIDTYLKIQKLRFGDRINYALHMAENVHADQCGVLPLLLQPIVENAISHGLEQTTDGGLITMDIRLLGSSVLSVTISDNGAGIPPERLQALKESFRQPRQPKTDSIGLYNINRRIRLCYGECYGLSLRSQKQKGTQVNLTIPYTFTEEALK</sequence>
<dbReference type="AlphaFoldDB" id="A0AA97H1Q4"/>
<dbReference type="GO" id="GO:0016020">
    <property type="term" value="C:membrane"/>
    <property type="evidence" value="ECO:0007669"/>
    <property type="project" value="InterPro"/>
</dbReference>
<dbReference type="Gene3D" id="3.30.565.10">
    <property type="entry name" value="Histidine kinase-like ATPase, C-terminal domain"/>
    <property type="match status" value="1"/>
</dbReference>
<dbReference type="Proteomes" id="UP001300604">
    <property type="component" value="Chromosome"/>
</dbReference>
<dbReference type="Pfam" id="PF02518">
    <property type="entry name" value="HATPase_c"/>
    <property type="match status" value="1"/>
</dbReference>
<evidence type="ECO:0000256" key="1">
    <source>
        <dbReference type="ARBA" id="ARBA00022777"/>
    </source>
</evidence>
<keyword evidence="2" id="KW-0902">Two-component regulatory system</keyword>
<dbReference type="KEGG" id="carl:PXC00_02000"/>
<dbReference type="RefSeq" id="WP_275846139.1">
    <property type="nucleotide sequence ID" value="NZ_CP135996.1"/>
</dbReference>
<dbReference type="InterPro" id="IPR010559">
    <property type="entry name" value="Sig_transdc_His_kin_internal"/>
</dbReference>